<dbReference type="Gene3D" id="3.40.50.1820">
    <property type="entry name" value="alpha/beta hydrolase"/>
    <property type="match status" value="1"/>
</dbReference>
<keyword evidence="1" id="KW-0472">Membrane</keyword>
<dbReference type="Pfam" id="PF00561">
    <property type="entry name" value="Abhydrolase_1"/>
    <property type="match status" value="1"/>
</dbReference>
<name>A0ABV2PWL7_9GAMM</name>
<keyword evidence="4" id="KW-1185">Reference proteome</keyword>
<evidence type="ECO:0000256" key="1">
    <source>
        <dbReference type="SAM" id="Phobius"/>
    </source>
</evidence>
<dbReference type="Proteomes" id="UP001549251">
    <property type="component" value="Unassembled WGS sequence"/>
</dbReference>
<dbReference type="EMBL" id="JBEPSD010000001">
    <property type="protein sequence ID" value="MET4569027.1"/>
    <property type="molecule type" value="Genomic_DNA"/>
</dbReference>
<dbReference type="PRINTS" id="PR00111">
    <property type="entry name" value="ABHYDROLASE"/>
</dbReference>
<dbReference type="InterPro" id="IPR050266">
    <property type="entry name" value="AB_hydrolase_sf"/>
</dbReference>
<dbReference type="PANTHER" id="PTHR43798:SF5">
    <property type="entry name" value="MONOACYLGLYCEROL LIPASE ABHD6"/>
    <property type="match status" value="1"/>
</dbReference>
<comment type="caution">
    <text evidence="3">The sequence shown here is derived from an EMBL/GenBank/DDBJ whole genome shotgun (WGS) entry which is preliminary data.</text>
</comment>
<organism evidence="3 4">
    <name type="scientific">Rhodanobacter soli</name>
    <dbReference type="NCBI Taxonomy" id="590609"/>
    <lineage>
        <taxon>Bacteria</taxon>
        <taxon>Pseudomonadati</taxon>
        <taxon>Pseudomonadota</taxon>
        <taxon>Gammaproteobacteria</taxon>
        <taxon>Lysobacterales</taxon>
        <taxon>Rhodanobacteraceae</taxon>
        <taxon>Rhodanobacter</taxon>
    </lineage>
</organism>
<sequence length="335" mass="36965">MTHQETIMPPSTNTTTPLWKRMLLRRLKFLGWLAALLAIVLGGSYLFAPQWLLRANVTREVMAAHLEQHSVQAGDTHWVYYEGGQGPTIVLLHGFAADKNVWLKTAKLLTPHFHLIIPDLPGWGDSSRVPGASYNIDAQAGRLDAFVQTLRLQRFLLVGHSVGGAIAGVYASEHPEHVAALALLDSFGLKGRQNAFDSDALAGKNPFVYDDRAGFERATSLAFEKPLDLPGRFVDVLVKRNQRDHAFIERTFDELREPGQYLSVQNRLGQLSMPVLGLWCHDDRIVDISALDSLRNGLTGASAISTSTINGCSHMPMLEKPEQTAQILTGFALSH</sequence>
<dbReference type="InterPro" id="IPR029058">
    <property type="entry name" value="AB_hydrolase_fold"/>
</dbReference>
<proteinExistence type="predicted"/>
<gene>
    <name evidence="3" type="ORF">ABIE04_001354</name>
</gene>
<feature type="transmembrane region" description="Helical" evidence="1">
    <location>
        <begin position="29"/>
        <end position="48"/>
    </location>
</feature>
<evidence type="ECO:0000313" key="3">
    <source>
        <dbReference type="EMBL" id="MET4569027.1"/>
    </source>
</evidence>
<keyword evidence="1" id="KW-0812">Transmembrane</keyword>
<accession>A0ABV2PWL7</accession>
<keyword evidence="1" id="KW-1133">Transmembrane helix</keyword>
<evidence type="ECO:0000259" key="2">
    <source>
        <dbReference type="Pfam" id="PF00561"/>
    </source>
</evidence>
<dbReference type="InterPro" id="IPR000073">
    <property type="entry name" value="AB_hydrolase_1"/>
</dbReference>
<dbReference type="GO" id="GO:0047372">
    <property type="term" value="F:monoacylglycerol lipase activity"/>
    <property type="evidence" value="ECO:0007669"/>
    <property type="project" value="UniProtKB-EC"/>
</dbReference>
<evidence type="ECO:0000313" key="4">
    <source>
        <dbReference type="Proteomes" id="UP001549251"/>
    </source>
</evidence>
<reference evidence="3 4" key="1">
    <citation type="submission" date="2024-06" db="EMBL/GenBank/DDBJ databases">
        <title>Sorghum-associated microbial communities from plants grown in Nebraska, USA.</title>
        <authorList>
            <person name="Schachtman D."/>
        </authorList>
    </citation>
    <scope>NUCLEOTIDE SEQUENCE [LARGE SCALE GENOMIC DNA]</scope>
    <source>
        <strain evidence="3 4">1757</strain>
    </source>
</reference>
<feature type="domain" description="AB hydrolase-1" evidence="2">
    <location>
        <begin position="87"/>
        <end position="321"/>
    </location>
</feature>
<keyword evidence="3" id="KW-0378">Hydrolase</keyword>
<dbReference type="EC" id="3.1.1.23" evidence="3"/>
<protein>
    <submittedName>
        <fullName evidence="3">Abhydrolase domain-containing protein 6</fullName>
        <ecNumber evidence="3">3.1.1.23</ecNumber>
    </submittedName>
</protein>
<dbReference type="PANTHER" id="PTHR43798">
    <property type="entry name" value="MONOACYLGLYCEROL LIPASE"/>
    <property type="match status" value="1"/>
</dbReference>
<dbReference type="SUPFAM" id="SSF53474">
    <property type="entry name" value="alpha/beta-Hydrolases"/>
    <property type="match status" value="1"/>
</dbReference>